<dbReference type="EMBL" id="CAJVCH010570233">
    <property type="protein sequence ID" value="CAG7834418.1"/>
    <property type="molecule type" value="Genomic_DNA"/>
</dbReference>
<reference evidence="2" key="1">
    <citation type="submission" date="2021-06" db="EMBL/GenBank/DDBJ databases">
        <authorList>
            <person name="Hodson N. C."/>
            <person name="Mongue J. A."/>
            <person name="Jaron S. K."/>
        </authorList>
    </citation>
    <scope>NUCLEOTIDE SEQUENCE</scope>
</reference>
<name>A0A8J2PKQ7_9HEXA</name>
<gene>
    <name evidence="2" type="ORF">AFUS01_LOCUS43929</name>
</gene>
<feature type="chain" id="PRO_5035153190" description="Sodefrin-like factor" evidence="1">
    <location>
        <begin position="19"/>
        <end position="194"/>
    </location>
</feature>
<evidence type="ECO:0008006" key="4">
    <source>
        <dbReference type="Google" id="ProtNLM"/>
    </source>
</evidence>
<dbReference type="Proteomes" id="UP000708208">
    <property type="component" value="Unassembled WGS sequence"/>
</dbReference>
<accession>A0A8J2PKQ7</accession>
<keyword evidence="1" id="KW-0732">Signal</keyword>
<keyword evidence="3" id="KW-1185">Reference proteome</keyword>
<evidence type="ECO:0000313" key="2">
    <source>
        <dbReference type="EMBL" id="CAG7834418.1"/>
    </source>
</evidence>
<proteinExistence type="predicted"/>
<protein>
    <recommendedName>
        <fullName evidence="4">Sodefrin-like factor</fullName>
    </recommendedName>
</protein>
<comment type="caution">
    <text evidence="2">The sequence shown here is derived from an EMBL/GenBank/DDBJ whole genome shotgun (WGS) entry which is preliminary data.</text>
</comment>
<sequence length="194" mass="21038">MAKIWILASFLIASACLASGLVCFRCSLGNGKETCNCGSNPDSPCEDSRRSSKLEKNLMRNVTAGKASPALCFAGYLTTTCKNETALMALRSGMGSSAANFLKQIYTLNSTCTLQKPTGSFVLENIEEGIKQEFEEGCICDTDYCNKIPLQLAENNHFCKDSEASAQRKMGLITTGIIGLALHFHSQHGFKKSR</sequence>
<evidence type="ECO:0000256" key="1">
    <source>
        <dbReference type="SAM" id="SignalP"/>
    </source>
</evidence>
<organism evidence="2 3">
    <name type="scientific">Allacma fusca</name>
    <dbReference type="NCBI Taxonomy" id="39272"/>
    <lineage>
        <taxon>Eukaryota</taxon>
        <taxon>Metazoa</taxon>
        <taxon>Ecdysozoa</taxon>
        <taxon>Arthropoda</taxon>
        <taxon>Hexapoda</taxon>
        <taxon>Collembola</taxon>
        <taxon>Symphypleona</taxon>
        <taxon>Sminthuridae</taxon>
        <taxon>Allacma</taxon>
    </lineage>
</organism>
<feature type="signal peptide" evidence="1">
    <location>
        <begin position="1"/>
        <end position="18"/>
    </location>
</feature>
<evidence type="ECO:0000313" key="3">
    <source>
        <dbReference type="Proteomes" id="UP000708208"/>
    </source>
</evidence>
<dbReference type="AlphaFoldDB" id="A0A8J2PKQ7"/>
<dbReference type="PROSITE" id="PS51257">
    <property type="entry name" value="PROKAR_LIPOPROTEIN"/>
    <property type="match status" value="1"/>
</dbReference>